<organism evidence="2 3">
    <name type="scientific">Cylindrodendrum hubeiense</name>
    <dbReference type="NCBI Taxonomy" id="595255"/>
    <lineage>
        <taxon>Eukaryota</taxon>
        <taxon>Fungi</taxon>
        <taxon>Dikarya</taxon>
        <taxon>Ascomycota</taxon>
        <taxon>Pezizomycotina</taxon>
        <taxon>Sordariomycetes</taxon>
        <taxon>Hypocreomycetidae</taxon>
        <taxon>Hypocreales</taxon>
        <taxon>Nectriaceae</taxon>
        <taxon>Cylindrodendrum</taxon>
    </lineage>
</organism>
<proteinExistence type="predicted"/>
<evidence type="ECO:0000313" key="2">
    <source>
        <dbReference type="EMBL" id="KAF7548508.1"/>
    </source>
</evidence>
<keyword evidence="3" id="KW-1185">Reference proteome</keyword>
<keyword evidence="1" id="KW-0472">Membrane</keyword>
<protein>
    <submittedName>
        <fullName evidence="2">Uncharacterized protein</fullName>
    </submittedName>
</protein>
<dbReference type="AlphaFoldDB" id="A0A9P5H9V3"/>
<feature type="transmembrane region" description="Helical" evidence="1">
    <location>
        <begin position="31"/>
        <end position="53"/>
    </location>
</feature>
<dbReference type="OrthoDB" id="5076454at2759"/>
<comment type="caution">
    <text evidence="2">The sequence shown here is derived from an EMBL/GenBank/DDBJ whole genome shotgun (WGS) entry which is preliminary data.</text>
</comment>
<evidence type="ECO:0000313" key="3">
    <source>
        <dbReference type="Proteomes" id="UP000722485"/>
    </source>
</evidence>
<name>A0A9P5H9V3_9HYPO</name>
<dbReference type="EMBL" id="JAANBB010000146">
    <property type="protein sequence ID" value="KAF7548508.1"/>
    <property type="molecule type" value="Genomic_DNA"/>
</dbReference>
<gene>
    <name evidence="2" type="ORF">G7Z17_g7014</name>
</gene>
<sequence>MPAPFSDLPPWTPEQVEECQVWAVKYQAVTWLFILLLAVYGIVQMALFIAVLVDFYDTRQNISTSEFSGTRWSLPVGQCSVELSFHWGPPRAYAPQEKSKAVEGTQGAE</sequence>
<accession>A0A9P5H9V3</accession>
<reference evidence="2" key="1">
    <citation type="submission" date="2020-03" db="EMBL/GenBank/DDBJ databases">
        <title>Draft Genome Sequence of Cylindrodendrum hubeiense.</title>
        <authorList>
            <person name="Buettner E."/>
            <person name="Kellner H."/>
        </authorList>
    </citation>
    <scope>NUCLEOTIDE SEQUENCE</scope>
    <source>
        <strain evidence="2">IHI 201604</strain>
    </source>
</reference>
<keyword evidence="1" id="KW-0812">Transmembrane</keyword>
<dbReference type="Proteomes" id="UP000722485">
    <property type="component" value="Unassembled WGS sequence"/>
</dbReference>
<evidence type="ECO:0000256" key="1">
    <source>
        <dbReference type="SAM" id="Phobius"/>
    </source>
</evidence>
<keyword evidence="1" id="KW-1133">Transmembrane helix</keyword>